<dbReference type="SUPFAM" id="SSF50129">
    <property type="entry name" value="GroES-like"/>
    <property type="match status" value="1"/>
</dbReference>
<dbReference type="PROSITE" id="PS00681">
    <property type="entry name" value="CHAPERONINS_CPN10"/>
    <property type="match status" value="1"/>
</dbReference>
<gene>
    <name evidence="4" type="ORF">SO802_030077</name>
</gene>
<name>A0AAW2BX38_9ROSI</name>
<dbReference type="Proteomes" id="UP001459277">
    <property type="component" value="Unassembled WGS sequence"/>
</dbReference>
<keyword evidence="2 3" id="KW-0143">Chaperone</keyword>
<organism evidence="4 5">
    <name type="scientific">Lithocarpus litseifolius</name>
    <dbReference type="NCBI Taxonomy" id="425828"/>
    <lineage>
        <taxon>Eukaryota</taxon>
        <taxon>Viridiplantae</taxon>
        <taxon>Streptophyta</taxon>
        <taxon>Embryophyta</taxon>
        <taxon>Tracheophyta</taxon>
        <taxon>Spermatophyta</taxon>
        <taxon>Magnoliopsida</taxon>
        <taxon>eudicotyledons</taxon>
        <taxon>Gunneridae</taxon>
        <taxon>Pentapetalae</taxon>
        <taxon>rosids</taxon>
        <taxon>fabids</taxon>
        <taxon>Fagales</taxon>
        <taxon>Fagaceae</taxon>
        <taxon>Lithocarpus</taxon>
    </lineage>
</organism>
<evidence type="ECO:0000256" key="2">
    <source>
        <dbReference type="ARBA" id="ARBA00023186"/>
    </source>
</evidence>
<dbReference type="AlphaFoldDB" id="A0AAW2BX38"/>
<comment type="similarity">
    <text evidence="1 3">Belongs to the GroES chaperonin family.</text>
</comment>
<keyword evidence="5" id="KW-1185">Reference proteome</keyword>
<dbReference type="PRINTS" id="PR00297">
    <property type="entry name" value="CHAPERONIN10"/>
</dbReference>
<dbReference type="InterPro" id="IPR018369">
    <property type="entry name" value="Chaprnonin_Cpn10_CS"/>
</dbReference>
<dbReference type="InterPro" id="IPR020818">
    <property type="entry name" value="Chaperonin_GroES"/>
</dbReference>
<evidence type="ECO:0000256" key="3">
    <source>
        <dbReference type="RuleBase" id="RU003479"/>
    </source>
</evidence>
<dbReference type="GO" id="GO:0046872">
    <property type="term" value="F:metal ion binding"/>
    <property type="evidence" value="ECO:0007669"/>
    <property type="project" value="TreeGrafter"/>
</dbReference>
<dbReference type="GO" id="GO:0005739">
    <property type="term" value="C:mitochondrion"/>
    <property type="evidence" value="ECO:0007669"/>
    <property type="project" value="TreeGrafter"/>
</dbReference>
<evidence type="ECO:0000313" key="4">
    <source>
        <dbReference type="EMBL" id="KAK9989838.1"/>
    </source>
</evidence>
<sequence>MIIINKGLQLSTVKVSPSVEHLGVRSGLSQRALRGLVAFKYTDIKPLGDRVLVKIKTAEEKTDGGILVLTTAQTKPQGDEVVATREGKTVGKSKLYISVKVSFAQLFSIVCSFH</sequence>
<dbReference type="SMART" id="SM00883">
    <property type="entry name" value="Cpn10"/>
    <property type="match status" value="1"/>
</dbReference>
<dbReference type="GO" id="GO:0009507">
    <property type="term" value="C:chloroplast"/>
    <property type="evidence" value="ECO:0007669"/>
    <property type="project" value="TreeGrafter"/>
</dbReference>
<evidence type="ECO:0000256" key="1">
    <source>
        <dbReference type="ARBA" id="ARBA00006975"/>
    </source>
</evidence>
<evidence type="ECO:0000313" key="5">
    <source>
        <dbReference type="Proteomes" id="UP001459277"/>
    </source>
</evidence>
<accession>A0AAW2BX38</accession>
<dbReference type="GO" id="GO:0051087">
    <property type="term" value="F:protein-folding chaperone binding"/>
    <property type="evidence" value="ECO:0007669"/>
    <property type="project" value="TreeGrafter"/>
</dbReference>
<comment type="caution">
    <text evidence="4">The sequence shown here is derived from an EMBL/GenBank/DDBJ whole genome shotgun (WGS) entry which is preliminary data.</text>
</comment>
<dbReference type="CDD" id="cd00320">
    <property type="entry name" value="cpn10"/>
    <property type="match status" value="1"/>
</dbReference>
<dbReference type="PANTHER" id="PTHR10772">
    <property type="entry name" value="10 KDA HEAT SHOCK PROTEIN"/>
    <property type="match status" value="1"/>
</dbReference>
<dbReference type="GO" id="GO:0044183">
    <property type="term" value="F:protein folding chaperone"/>
    <property type="evidence" value="ECO:0007669"/>
    <property type="project" value="InterPro"/>
</dbReference>
<dbReference type="PANTHER" id="PTHR10772:SF63">
    <property type="entry name" value="20 KDA CHAPERONIN, CHLOROPLASTIC"/>
    <property type="match status" value="1"/>
</dbReference>
<dbReference type="EMBL" id="JAZDWU010000010">
    <property type="protein sequence ID" value="KAK9989838.1"/>
    <property type="molecule type" value="Genomic_DNA"/>
</dbReference>
<dbReference type="GO" id="GO:0005524">
    <property type="term" value="F:ATP binding"/>
    <property type="evidence" value="ECO:0007669"/>
    <property type="project" value="InterPro"/>
</dbReference>
<reference evidence="4 5" key="1">
    <citation type="submission" date="2024-01" db="EMBL/GenBank/DDBJ databases">
        <title>A telomere-to-telomere, gap-free genome of sweet tea (Lithocarpus litseifolius).</title>
        <authorList>
            <person name="Zhou J."/>
        </authorList>
    </citation>
    <scope>NUCLEOTIDE SEQUENCE [LARGE SCALE GENOMIC DNA]</scope>
    <source>
        <strain evidence="4">Zhou-2022a</strain>
        <tissue evidence="4">Leaf</tissue>
    </source>
</reference>
<dbReference type="Pfam" id="PF00166">
    <property type="entry name" value="Cpn10"/>
    <property type="match status" value="1"/>
</dbReference>
<proteinExistence type="inferred from homology"/>
<dbReference type="InterPro" id="IPR037124">
    <property type="entry name" value="Chaperonin_GroES_sf"/>
</dbReference>
<dbReference type="InterPro" id="IPR011032">
    <property type="entry name" value="GroES-like_sf"/>
</dbReference>
<protein>
    <submittedName>
        <fullName evidence="4">Uncharacterized protein</fullName>
    </submittedName>
</protein>
<dbReference type="GO" id="GO:0051082">
    <property type="term" value="F:unfolded protein binding"/>
    <property type="evidence" value="ECO:0007669"/>
    <property type="project" value="TreeGrafter"/>
</dbReference>
<dbReference type="Gene3D" id="2.30.33.40">
    <property type="entry name" value="GroES chaperonin"/>
    <property type="match status" value="1"/>
</dbReference>